<gene>
    <name evidence="1" type="ORF">GRJ2_003431800</name>
</gene>
<protein>
    <submittedName>
        <fullName evidence="1">cAMP-dependent protein kinase inhibitor alpha</fullName>
    </submittedName>
</protein>
<dbReference type="Proteomes" id="UP001623348">
    <property type="component" value="Unassembled WGS sequence"/>
</dbReference>
<dbReference type="PANTHER" id="PTHR33332">
    <property type="entry name" value="REVERSE TRANSCRIPTASE DOMAIN-CONTAINING PROTEIN"/>
    <property type="match status" value="1"/>
</dbReference>
<organism evidence="1 2">
    <name type="scientific">Grus japonensis</name>
    <name type="common">Japanese crane</name>
    <name type="synonym">Red-crowned crane</name>
    <dbReference type="NCBI Taxonomy" id="30415"/>
    <lineage>
        <taxon>Eukaryota</taxon>
        <taxon>Metazoa</taxon>
        <taxon>Chordata</taxon>
        <taxon>Craniata</taxon>
        <taxon>Vertebrata</taxon>
        <taxon>Euteleostomi</taxon>
        <taxon>Archelosauria</taxon>
        <taxon>Archosauria</taxon>
        <taxon>Dinosauria</taxon>
        <taxon>Saurischia</taxon>
        <taxon>Theropoda</taxon>
        <taxon>Coelurosauria</taxon>
        <taxon>Aves</taxon>
        <taxon>Neognathae</taxon>
        <taxon>Neoaves</taxon>
        <taxon>Gruiformes</taxon>
        <taxon>Gruidae</taxon>
        <taxon>Grus</taxon>
    </lineage>
</organism>
<sequence>MYIFNPQITSMDHIRYTSRKAHVGHQKEPLTPPSGRSILGPVLFNIFVGDMDSDIECIVSKFADDTKLSGVVDTLEGRDPIQRDLDKVKKWAQVNL</sequence>
<keyword evidence="1" id="KW-0649">Protein kinase inhibitor</keyword>
<proteinExistence type="predicted"/>
<reference evidence="1 2" key="1">
    <citation type="submission" date="2024-06" db="EMBL/GenBank/DDBJ databases">
        <title>The draft genome of Grus japonensis, version 3.</title>
        <authorList>
            <person name="Nabeshima K."/>
            <person name="Suzuki S."/>
            <person name="Onuma M."/>
        </authorList>
    </citation>
    <scope>NUCLEOTIDE SEQUENCE [LARGE SCALE GENOMIC DNA]</scope>
    <source>
        <strain evidence="1 2">451A</strain>
    </source>
</reference>
<dbReference type="EMBL" id="BAAFJT010000313">
    <property type="protein sequence ID" value="GAB0209661.1"/>
    <property type="molecule type" value="Genomic_DNA"/>
</dbReference>
<name>A0ABC9YIB7_GRUJA</name>
<comment type="caution">
    <text evidence="1">The sequence shown here is derived from an EMBL/GenBank/DDBJ whole genome shotgun (WGS) entry which is preliminary data.</text>
</comment>
<dbReference type="GO" id="GO:0004860">
    <property type="term" value="F:protein kinase inhibitor activity"/>
    <property type="evidence" value="ECO:0007669"/>
    <property type="project" value="UniProtKB-KW"/>
</dbReference>
<keyword evidence="2" id="KW-1185">Reference proteome</keyword>
<accession>A0ABC9YIB7</accession>
<dbReference type="AlphaFoldDB" id="A0ABC9YIB7"/>
<evidence type="ECO:0000313" key="1">
    <source>
        <dbReference type="EMBL" id="GAB0209661.1"/>
    </source>
</evidence>
<evidence type="ECO:0000313" key="2">
    <source>
        <dbReference type="Proteomes" id="UP001623348"/>
    </source>
</evidence>